<dbReference type="Proteomes" id="UP000887116">
    <property type="component" value="Unassembled WGS sequence"/>
</dbReference>
<dbReference type="AlphaFoldDB" id="A0A8X6FVL3"/>
<evidence type="ECO:0000256" key="1">
    <source>
        <dbReference type="SAM" id="MobiDB-lite"/>
    </source>
</evidence>
<gene>
    <name evidence="2" type="primary">AVEN_47570_1</name>
    <name evidence="2" type="ORF">TNCT_88041</name>
</gene>
<feature type="compositionally biased region" description="Basic and acidic residues" evidence="1">
    <location>
        <begin position="1"/>
        <end position="16"/>
    </location>
</feature>
<evidence type="ECO:0000313" key="3">
    <source>
        <dbReference type="Proteomes" id="UP000887116"/>
    </source>
</evidence>
<dbReference type="EMBL" id="BMAO01033572">
    <property type="protein sequence ID" value="GFQ90460.1"/>
    <property type="molecule type" value="Genomic_DNA"/>
</dbReference>
<proteinExistence type="predicted"/>
<protein>
    <submittedName>
        <fullName evidence="2">Uncharacterized protein</fullName>
    </submittedName>
</protein>
<reference evidence="2" key="1">
    <citation type="submission" date="2020-07" db="EMBL/GenBank/DDBJ databases">
        <title>Multicomponent nature underlies the extraordinary mechanical properties of spider dragline silk.</title>
        <authorList>
            <person name="Kono N."/>
            <person name="Nakamura H."/>
            <person name="Mori M."/>
            <person name="Yoshida Y."/>
            <person name="Ohtoshi R."/>
            <person name="Malay A.D."/>
            <person name="Moran D.A.P."/>
            <person name="Tomita M."/>
            <person name="Numata K."/>
            <person name="Arakawa K."/>
        </authorList>
    </citation>
    <scope>NUCLEOTIDE SEQUENCE</scope>
</reference>
<feature type="region of interest" description="Disordered" evidence="1">
    <location>
        <begin position="126"/>
        <end position="146"/>
    </location>
</feature>
<feature type="region of interest" description="Disordered" evidence="1">
    <location>
        <begin position="1"/>
        <end position="55"/>
    </location>
</feature>
<sequence length="146" mass="15716">MDFKDPPADMEAESKPENNGQNTPPTIQITNCDSDEHHDGFLTSETSPRCTRFRSTKPTEQNIGMVVNNGIPNQSPPSTQVADMYTSASNSVLNTIGANGNNIACDPAVPPIRSRNNSESNRIQLTLNHVPPALKQAGAGAEESER</sequence>
<feature type="compositionally biased region" description="Polar residues" evidence="1">
    <location>
        <begin position="17"/>
        <end position="32"/>
    </location>
</feature>
<organism evidence="2 3">
    <name type="scientific">Trichonephila clavata</name>
    <name type="common">Joro spider</name>
    <name type="synonym">Nephila clavata</name>
    <dbReference type="NCBI Taxonomy" id="2740835"/>
    <lineage>
        <taxon>Eukaryota</taxon>
        <taxon>Metazoa</taxon>
        <taxon>Ecdysozoa</taxon>
        <taxon>Arthropoda</taxon>
        <taxon>Chelicerata</taxon>
        <taxon>Arachnida</taxon>
        <taxon>Araneae</taxon>
        <taxon>Araneomorphae</taxon>
        <taxon>Entelegynae</taxon>
        <taxon>Araneoidea</taxon>
        <taxon>Nephilidae</taxon>
        <taxon>Trichonephila</taxon>
    </lineage>
</organism>
<keyword evidence="3" id="KW-1185">Reference proteome</keyword>
<comment type="caution">
    <text evidence="2">The sequence shown here is derived from an EMBL/GenBank/DDBJ whole genome shotgun (WGS) entry which is preliminary data.</text>
</comment>
<evidence type="ECO:0000313" key="2">
    <source>
        <dbReference type="EMBL" id="GFQ90460.1"/>
    </source>
</evidence>
<accession>A0A8X6FVL3</accession>
<name>A0A8X6FVL3_TRICU</name>